<dbReference type="AlphaFoldDB" id="A0A1Z4V256"/>
<organism evidence="2 3">
    <name type="scientific">Dolichospermum compactum NIES-806</name>
    <dbReference type="NCBI Taxonomy" id="1973481"/>
    <lineage>
        <taxon>Bacteria</taxon>
        <taxon>Bacillati</taxon>
        <taxon>Cyanobacteriota</taxon>
        <taxon>Cyanophyceae</taxon>
        <taxon>Nostocales</taxon>
        <taxon>Aphanizomenonaceae</taxon>
        <taxon>Dolichospermum</taxon>
        <taxon>Dolichospermum compactum</taxon>
    </lineage>
</organism>
<dbReference type="RefSeq" id="WP_096671382.1">
    <property type="nucleotide sequence ID" value="NZ_AP018316.1"/>
</dbReference>
<evidence type="ECO:0000313" key="2">
    <source>
        <dbReference type="EMBL" id="BAZ85459.1"/>
    </source>
</evidence>
<dbReference type="Pfam" id="PF10047">
    <property type="entry name" value="DUF2281"/>
    <property type="match status" value="1"/>
</dbReference>
<dbReference type="Proteomes" id="UP000218702">
    <property type="component" value="Chromosome"/>
</dbReference>
<proteinExistence type="predicted"/>
<keyword evidence="3" id="KW-1185">Reference proteome</keyword>
<dbReference type="EMBL" id="AP018316">
    <property type="protein sequence ID" value="BAZ85459.1"/>
    <property type="molecule type" value="Genomic_DNA"/>
</dbReference>
<dbReference type="OrthoDB" id="489663at2"/>
<gene>
    <name evidence="2" type="ORF">NIES806_16620</name>
</gene>
<evidence type="ECO:0000259" key="1">
    <source>
        <dbReference type="Pfam" id="PF10047"/>
    </source>
</evidence>
<feature type="domain" description="DUF2281" evidence="1">
    <location>
        <begin position="10"/>
        <end position="44"/>
    </location>
</feature>
<sequence>MDTLTKNREQIIESIKTLPEDSLTELINFVDYLRYKATEKQSQKTSNNFLLSIAALGNSVEKDVSERDEEILSNEVDPIRGWSLHRDRSPTPI</sequence>
<accession>A0A1Z4V256</accession>
<reference evidence="2 3" key="1">
    <citation type="submission" date="2017-06" db="EMBL/GenBank/DDBJ databases">
        <title>Genome sequencing of cyanobaciteial culture collection at National Institute for Environmental Studies (NIES).</title>
        <authorList>
            <person name="Hirose Y."/>
            <person name="Shimura Y."/>
            <person name="Fujisawa T."/>
            <person name="Nakamura Y."/>
            <person name="Kawachi M."/>
        </authorList>
    </citation>
    <scope>NUCLEOTIDE SEQUENCE [LARGE SCALE GENOMIC DNA]</scope>
    <source>
        <strain evidence="2 3">NIES-806</strain>
    </source>
</reference>
<name>A0A1Z4V256_9CYAN</name>
<dbReference type="InterPro" id="IPR018739">
    <property type="entry name" value="DUF2281"/>
</dbReference>
<evidence type="ECO:0000313" key="3">
    <source>
        <dbReference type="Proteomes" id="UP000218702"/>
    </source>
</evidence>
<protein>
    <recommendedName>
        <fullName evidence="1">DUF2281 domain-containing protein</fullName>
    </recommendedName>
</protein>
<dbReference type="KEGG" id="dcm:NIES806_16620"/>